<dbReference type="PROSITE" id="PS51354">
    <property type="entry name" value="GLUTAREDOXIN_2"/>
    <property type="match status" value="1"/>
</dbReference>
<sequence length="88" mass="9734">MTAAASLWIEIFTTPTCPDCIAVKRWFTAQGIPFVERDLRDPAVAEEARRRTGVRIAPITVIGGDIFFGTFRDQIPRIEAALGMRIAA</sequence>
<dbReference type="InterPro" id="IPR002109">
    <property type="entry name" value="Glutaredoxin"/>
</dbReference>
<proteinExistence type="predicted"/>
<dbReference type="InterPro" id="IPR036249">
    <property type="entry name" value="Thioredoxin-like_sf"/>
</dbReference>
<name>A0A8J7R5I3_9HYPH</name>
<gene>
    <name evidence="2" type="ORF">J5Y06_21875</name>
</gene>
<comment type="caution">
    <text evidence="2">The sequence shown here is derived from an EMBL/GenBank/DDBJ whole genome shotgun (WGS) entry which is preliminary data.</text>
</comment>
<dbReference type="SUPFAM" id="SSF52833">
    <property type="entry name" value="Thioredoxin-like"/>
    <property type="match status" value="1"/>
</dbReference>
<keyword evidence="3" id="KW-1185">Reference proteome</keyword>
<dbReference type="Proteomes" id="UP000666240">
    <property type="component" value="Unassembled WGS sequence"/>
</dbReference>
<dbReference type="AlphaFoldDB" id="A0A8J7R5I3"/>
<dbReference type="EMBL" id="JAGIYY010000013">
    <property type="protein sequence ID" value="MBP0441301.1"/>
    <property type="molecule type" value="Genomic_DNA"/>
</dbReference>
<evidence type="ECO:0000313" key="3">
    <source>
        <dbReference type="Proteomes" id="UP000666240"/>
    </source>
</evidence>
<reference evidence="2" key="1">
    <citation type="submission" date="2021-03" db="EMBL/GenBank/DDBJ databases">
        <title>Genome sequencing and assembly of Tianweitania sediminis.</title>
        <authorList>
            <person name="Chhetri G."/>
        </authorList>
    </citation>
    <scope>NUCLEOTIDE SEQUENCE</scope>
    <source>
        <strain evidence="2">Z8</strain>
    </source>
</reference>
<dbReference type="RefSeq" id="WP_209337334.1">
    <property type="nucleotide sequence ID" value="NZ_JAGIYY010000013.1"/>
</dbReference>
<dbReference type="CDD" id="cd02976">
    <property type="entry name" value="NrdH"/>
    <property type="match status" value="1"/>
</dbReference>
<evidence type="ECO:0000259" key="1">
    <source>
        <dbReference type="Pfam" id="PF00462"/>
    </source>
</evidence>
<feature type="domain" description="Glutaredoxin" evidence="1">
    <location>
        <begin position="9"/>
        <end position="65"/>
    </location>
</feature>
<accession>A0A8J7R5I3</accession>
<organism evidence="2 3">
    <name type="scientific">Tianweitania sediminis</name>
    <dbReference type="NCBI Taxonomy" id="1502156"/>
    <lineage>
        <taxon>Bacteria</taxon>
        <taxon>Pseudomonadati</taxon>
        <taxon>Pseudomonadota</taxon>
        <taxon>Alphaproteobacteria</taxon>
        <taxon>Hyphomicrobiales</taxon>
        <taxon>Phyllobacteriaceae</taxon>
        <taxon>Tianweitania</taxon>
    </lineage>
</organism>
<dbReference type="Gene3D" id="3.40.30.10">
    <property type="entry name" value="Glutaredoxin"/>
    <property type="match status" value="1"/>
</dbReference>
<protein>
    <submittedName>
        <fullName evidence="2">Glutaredoxin family protein</fullName>
    </submittedName>
</protein>
<dbReference type="Pfam" id="PF00462">
    <property type="entry name" value="Glutaredoxin"/>
    <property type="match status" value="1"/>
</dbReference>
<evidence type="ECO:0000313" key="2">
    <source>
        <dbReference type="EMBL" id="MBP0441301.1"/>
    </source>
</evidence>